<dbReference type="AlphaFoldDB" id="A0A6T8AZK3"/>
<organism evidence="3">
    <name type="scientific">Prymnesium polylepis</name>
    <dbReference type="NCBI Taxonomy" id="72548"/>
    <lineage>
        <taxon>Eukaryota</taxon>
        <taxon>Haptista</taxon>
        <taxon>Haptophyta</taxon>
        <taxon>Prymnesiophyceae</taxon>
        <taxon>Prymnesiales</taxon>
        <taxon>Prymnesiaceae</taxon>
        <taxon>Prymnesium</taxon>
    </lineage>
</organism>
<protein>
    <submittedName>
        <fullName evidence="3">Uncharacterized protein</fullName>
    </submittedName>
</protein>
<proteinExistence type="predicted"/>
<accession>A0A6T8AZK3</accession>
<name>A0A6T8AZK3_9EUKA</name>
<feature type="compositionally biased region" description="Polar residues" evidence="1">
    <location>
        <begin position="48"/>
        <end position="63"/>
    </location>
</feature>
<evidence type="ECO:0000256" key="1">
    <source>
        <dbReference type="SAM" id="MobiDB-lite"/>
    </source>
</evidence>
<dbReference type="EMBL" id="HBKO01028455">
    <property type="protein sequence ID" value="CAE2241573.1"/>
    <property type="molecule type" value="Transcribed_RNA"/>
</dbReference>
<gene>
    <name evidence="2" type="ORF">CPOL0286_LOCUS13036</name>
    <name evidence="3" type="ORF">CPOL0286_LOCUS13037</name>
</gene>
<sequence length="159" mass="18188">MPKTTFKSPRLTEGWGFEYDSSLTSQRPLSRKELAPTRPTEQPLASPRLTTRLTTTGKPQSVWTPRGFETGSAHHLRNFYKCLDFEDRRPQPPGRGLAHHEGVIFPPGDRQQLWERPVETSEARSEQHEAPKFSARVGRQSVLLETHWGARILHVGRLE</sequence>
<reference evidence="3" key="1">
    <citation type="submission" date="2021-01" db="EMBL/GenBank/DDBJ databases">
        <authorList>
            <person name="Corre E."/>
            <person name="Pelletier E."/>
            <person name="Niang G."/>
            <person name="Scheremetjew M."/>
            <person name="Finn R."/>
            <person name="Kale V."/>
            <person name="Holt S."/>
            <person name="Cochrane G."/>
            <person name="Meng A."/>
            <person name="Brown T."/>
            <person name="Cohen L."/>
        </authorList>
    </citation>
    <scope>NUCLEOTIDE SEQUENCE</scope>
    <source>
        <strain evidence="3">UIO037</strain>
    </source>
</reference>
<feature type="region of interest" description="Disordered" evidence="1">
    <location>
        <begin position="1"/>
        <end position="68"/>
    </location>
</feature>
<evidence type="ECO:0000313" key="2">
    <source>
        <dbReference type="EMBL" id="CAE2241569.1"/>
    </source>
</evidence>
<evidence type="ECO:0000313" key="3">
    <source>
        <dbReference type="EMBL" id="CAE2241573.1"/>
    </source>
</evidence>
<dbReference type="EMBL" id="HBKO01028454">
    <property type="protein sequence ID" value="CAE2241569.1"/>
    <property type="molecule type" value="Transcribed_RNA"/>
</dbReference>